<evidence type="ECO:0000256" key="3">
    <source>
        <dbReference type="ARBA" id="ARBA00022490"/>
    </source>
</evidence>
<comment type="similarity">
    <text evidence="10">Belongs to the EPSP synthase family. MurA subfamily.</text>
</comment>
<dbReference type="EC" id="2.5.1.7" evidence="11"/>
<accession>A0A955L3Q7</accession>
<dbReference type="EMBL" id="JAGQLG010000116">
    <property type="protein sequence ID" value="MCA9382358.1"/>
    <property type="molecule type" value="Genomic_DNA"/>
</dbReference>
<dbReference type="GO" id="GO:0008760">
    <property type="term" value="F:UDP-N-acetylglucosamine 1-carboxyvinyltransferase activity"/>
    <property type="evidence" value="ECO:0007669"/>
    <property type="project" value="UniProtKB-EC"/>
</dbReference>
<dbReference type="InterPro" id="IPR013792">
    <property type="entry name" value="RNA3'P_cycl/enolpyr_Trfase_a/b"/>
</dbReference>
<evidence type="ECO:0000256" key="11">
    <source>
        <dbReference type="ARBA" id="ARBA00039108"/>
    </source>
</evidence>
<dbReference type="GO" id="GO:0051301">
    <property type="term" value="P:cell division"/>
    <property type="evidence" value="ECO:0007669"/>
    <property type="project" value="UniProtKB-KW"/>
</dbReference>
<keyword evidence="8" id="KW-0131">Cell cycle</keyword>
<keyword evidence="3" id="KW-0963">Cytoplasm</keyword>
<comment type="catalytic activity">
    <reaction evidence="15">
        <text>phosphoenolpyruvate + UDP-N-acetyl-alpha-D-glucosamine = UDP-N-acetyl-3-O-(1-carboxyvinyl)-alpha-D-glucosamine + phosphate</text>
        <dbReference type="Rhea" id="RHEA:18681"/>
        <dbReference type="ChEBI" id="CHEBI:43474"/>
        <dbReference type="ChEBI" id="CHEBI:57705"/>
        <dbReference type="ChEBI" id="CHEBI:58702"/>
        <dbReference type="ChEBI" id="CHEBI:68483"/>
        <dbReference type="EC" id="2.5.1.7"/>
    </reaction>
</comment>
<evidence type="ECO:0000313" key="18">
    <source>
        <dbReference type="Proteomes" id="UP000782843"/>
    </source>
</evidence>
<evidence type="ECO:0000256" key="5">
    <source>
        <dbReference type="ARBA" id="ARBA00022679"/>
    </source>
</evidence>
<dbReference type="SUPFAM" id="SSF55205">
    <property type="entry name" value="EPT/RTPC-like"/>
    <property type="match status" value="1"/>
</dbReference>
<reference evidence="17" key="1">
    <citation type="submission" date="2020-04" db="EMBL/GenBank/DDBJ databases">
        <authorList>
            <person name="Zhang T."/>
        </authorList>
    </citation>
    <scope>NUCLEOTIDE SEQUENCE</scope>
    <source>
        <strain evidence="17">HKST-UBA10</strain>
    </source>
</reference>
<keyword evidence="9" id="KW-0961">Cell wall biogenesis/degradation</keyword>
<evidence type="ECO:0000256" key="15">
    <source>
        <dbReference type="ARBA" id="ARBA00047527"/>
    </source>
</evidence>
<evidence type="ECO:0000256" key="6">
    <source>
        <dbReference type="ARBA" id="ARBA00022960"/>
    </source>
</evidence>
<keyword evidence="7" id="KW-0573">Peptidoglycan synthesis</keyword>
<dbReference type="PANTHER" id="PTHR43783:SF1">
    <property type="entry name" value="UDP-N-ACETYLGLUCOSAMINE 1-CARBOXYVINYLTRANSFERASE"/>
    <property type="match status" value="1"/>
</dbReference>
<sequence>MNKSYIKIHGGKKLSGEIKVAGAKNISTKLMALSTIGGEFEFRNVPDITTLDSLTDILKILGAKVDWNKDKGIIKIDSRVIKNNPIDVETYFHSSSAYMFLPIIISRLGKFRLYKDKARTDAGGDAIGTRKFEQTFDNLSKVGIKTNEGADYYDCYLDSKEPILIEDAKSSQGISTFMLYAAMTKNGESKISNYSKDLEFLEILKFVSNTTSNIEYDENTIRVKGPINIAKASFDVIADRNDFATLVSAVVITKSKVSISNVDVSKLQVETLLKVLDELGVKYKVSEDRFIIEDYRVAKPVEIVAGLYPKFFTDWQPLIAPVLALTKGTSSIVETWYTDRLKYWNELGKLGASFAFYKDDRIDFYENDNPRAVKIEGVDKFVGTDVDALDVRAGAAVVIAGLAAEGETRVYNNAEHIDRGYENLVGRLADIGADIEVVG</sequence>
<dbReference type="InterPro" id="IPR050068">
    <property type="entry name" value="MurA_subfamily"/>
</dbReference>
<comment type="pathway">
    <text evidence="2">Cell wall biogenesis; peptidoglycan biosynthesis.</text>
</comment>
<dbReference type="GO" id="GO:0071555">
    <property type="term" value="P:cell wall organization"/>
    <property type="evidence" value="ECO:0007669"/>
    <property type="project" value="UniProtKB-KW"/>
</dbReference>
<keyword evidence="4" id="KW-0132">Cell division</keyword>
<evidence type="ECO:0000256" key="10">
    <source>
        <dbReference type="ARBA" id="ARBA00038367"/>
    </source>
</evidence>
<evidence type="ECO:0000256" key="12">
    <source>
        <dbReference type="ARBA" id="ARBA00039754"/>
    </source>
</evidence>
<dbReference type="InterPro" id="IPR001986">
    <property type="entry name" value="Enolpyruvate_Tfrase_dom"/>
</dbReference>
<evidence type="ECO:0000313" key="17">
    <source>
        <dbReference type="EMBL" id="MCA9382358.1"/>
    </source>
</evidence>
<organism evidence="17 18">
    <name type="scientific">Candidatus Dojkabacteria bacterium</name>
    <dbReference type="NCBI Taxonomy" id="2099670"/>
    <lineage>
        <taxon>Bacteria</taxon>
        <taxon>Candidatus Dojkabacteria</taxon>
    </lineage>
</organism>
<evidence type="ECO:0000256" key="8">
    <source>
        <dbReference type="ARBA" id="ARBA00023306"/>
    </source>
</evidence>
<dbReference type="GO" id="GO:0005737">
    <property type="term" value="C:cytoplasm"/>
    <property type="evidence" value="ECO:0007669"/>
    <property type="project" value="UniProtKB-SubCell"/>
</dbReference>
<comment type="caution">
    <text evidence="17">The sequence shown here is derived from an EMBL/GenBank/DDBJ whole genome shotgun (WGS) entry which is preliminary data.</text>
</comment>
<dbReference type="GO" id="GO:0008360">
    <property type="term" value="P:regulation of cell shape"/>
    <property type="evidence" value="ECO:0007669"/>
    <property type="project" value="UniProtKB-KW"/>
</dbReference>
<reference evidence="17" key="2">
    <citation type="journal article" date="2021" name="Microbiome">
        <title>Successional dynamics and alternative stable states in a saline activated sludge microbial community over 9 years.</title>
        <authorList>
            <person name="Wang Y."/>
            <person name="Ye J."/>
            <person name="Ju F."/>
            <person name="Liu L."/>
            <person name="Boyd J.A."/>
            <person name="Deng Y."/>
            <person name="Parks D.H."/>
            <person name="Jiang X."/>
            <person name="Yin X."/>
            <person name="Woodcroft B.J."/>
            <person name="Tyson G.W."/>
            <person name="Hugenholtz P."/>
            <person name="Polz M.F."/>
            <person name="Zhang T."/>
        </authorList>
    </citation>
    <scope>NUCLEOTIDE SEQUENCE</scope>
    <source>
        <strain evidence="17">HKST-UBA10</strain>
    </source>
</reference>
<proteinExistence type="inferred from homology"/>
<dbReference type="Pfam" id="PF00275">
    <property type="entry name" value="EPSP_synthase"/>
    <property type="match status" value="1"/>
</dbReference>
<evidence type="ECO:0000256" key="9">
    <source>
        <dbReference type="ARBA" id="ARBA00023316"/>
    </source>
</evidence>
<evidence type="ECO:0000256" key="1">
    <source>
        <dbReference type="ARBA" id="ARBA00004496"/>
    </source>
</evidence>
<evidence type="ECO:0000256" key="14">
    <source>
        <dbReference type="ARBA" id="ARBA00042842"/>
    </source>
</evidence>
<evidence type="ECO:0000256" key="13">
    <source>
        <dbReference type="ARBA" id="ARBA00042443"/>
    </source>
</evidence>
<dbReference type="Proteomes" id="UP000782843">
    <property type="component" value="Unassembled WGS sequence"/>
</dbReference>
<keyword evidence="5" id="KW-0808">Transferase</keyword>
<dbReference type="InterPro" id="IPR036968">
    <property type="entry name" value="Enolpyruvate_Tfrase_sf"/>
</dbReference>
<evidence type="ECO:0000256" key="2">
    <source>
        <dbReference type="ARBA" id="ARBA00004752"/>
    </source>
</evidence>
<name>A0A955L3Q7_9BACT</name>
<evidence type="ECO:0000259" key="16">
    <source>
        <dbReference type="Pfam" id="PF00275"/>
    </source>
</evidence>
<comment type="subcellular location">
    <subcellularLocation>
        <location evidence="1">Cytoplasm</location>
    </subcellularLocation>
</comment>
<dbReference type="GO" id="GO:0009252">
    <property type="term" value="P:peptidoglycan biosynthetic process"/>
    <property type="evidence" value="ECO:0007669"/>
    <property type="project" value="UniProtKB-KW"/>
</dbReference>
<evidence type="ECO:0000256" key="7">
    <source>
        <dbReference type="ARBA" id="ARBA00022984"/>
    </source>
</evidence>
<dbReference type="AlphaFoldDB" id="A0A955L3Q7"/>
<evidence type="ECO:0000256" key="4">
    <source>
        <dbReference type="ARBA" id="ARBA00022618"/>
    </source>
</evidence>
<dbReference type="PANTHER" id="PTHR43783">
    <property type="entry name" value="UDP-N-ACETYLGLUCOSAMINE 1-CARBOXYVINYLTRANSFERASE"/>
    <property type="match status" value="1"/>
</dbReference>
<dbReference type="Gene3D" id="3.65.10.10">
    <property type="entry name" value="Enolpyruvate transferase domain"/>
    <property type="match status" value="2"/>
</dbReference>
<feature type="domain" description="Enolpyruvate transferase" evidence="16">
    <location>
        <begin position="9"/>
        <end position="427"/>
    </location>
</feature>
<keyword evidence="6" id="KW-0133">Cell shape</keyword>
<protein>
    <recommendedName>
        <fullName evidence="12">UDP-N-acetylglucosamine 1-carboxyvinyltransferase</fullName>
        <ecNumber evidence="11">2.5.1.7</ecNumber>
    </recommendedName>
    <alternativeName>
        <fullName evidence="13">Enoylpyruvate transferase</fullName>
    </alternativeName>
    <alternativeName>
        <fullName evidence="14">UDP-N-acetylglucosamine enolpyruvyl transferase</fullName>
    </alternativeName>
</protein>
<gene>
    <name evidence="17" type="ORF">KC660_03055</name>
</gene>